<accession>A0ACB7Z3I4</accession>
<comment type="caution">
    <text evidence="1">The sequence shown here is derived from an EMBL/GenBank/DDBJ whole genome shotgun (WGS) entry which is preliminary data.</text>
</comment>
<proteinExistence type="predicted"/>
<evidence type="ECO:0000313" key="2">
    <source>
        <dbReference type="Proteomes" id="UP000828048"/>
    </source>
</evidence>
<organism evidence="1 2">
    <name type="scientific">Vaccinium darrowii</name>
    <dbReference type="NCBI Taxonomy" id="229202"/>
    <lineage>
        <taxon>Eukaryota</taxon>
        <taxon>Viridiplantae</taxon>
        <taxon>Streptophyta</taxon>
        <taxon>Embryophyta</taxon>
        <taxon>Tracheophyta</taxon>
        <taxon>Spermatophyta</taxon>
        <taxon>Magnoliopsida</taxon>
        <taxon>eudicotyledons</taxon>
        <taxon>Gunneridae</taxon>
        <taxon>Pentapetalae</taxon>
        <taxon>asterids</taxon>
        <taxon>Ericales</taxon>
        <taxon>Ericaceae</taxon>
        <taxon>Vaccinioideae</taxon>
        <taxon>Vaccinieae</taxon>
        <taxon>Vaccinium</taxon>
    </lineage>
</organism>
<evidence type="ECO:0000313" key="1">
    <source>
        <dbReference type="EMBL" id="KAH7860254.1"/>
    </source>
</evidence>
<keyword evidence="2" id="KW-1185">Reference proteome</keyword>
<reference evidence="1 2" key="1">
    <citation type="journal article" date="2021" name="Hortic Res">
        <title>High-quality reference genome and annotation aids understanding of berry development for evergreen blueberry (Vaccinium darrowii).</title>
        <authorList>
            <person name="Yu J."/>
            <person name="Hulse-Kemp A.M."/>
            <person name="Babiker E."/>
            <person name="Staton M."/>
        </authorList>
    </citation>
    <scope>NUCLEOTIDE SEQUENCE [LARGE SCALE GENOMIC DNA]</scope>
    <source>
        <strain evidence="2">cv. NJ 8807/NJ 8810</strain>
        <tissue evidence="1">Young leaf</tissue>
    </source>
</reference>
<sequence length="235" mass="26351">MAEALLIPAAKGILEGLLSLAKDPVTGQIKQAWGFEQDLKKLCRRLETIQGLLEAAENQNVTSKPMLAAWLKHLKAATCDAENVLDELAYEDLRRKFEKKLCRDPYIQISFSIIYICVLVYWRFGDDEIFFFKQEMELSLVGLQSAGRTSLMGGYSEDMIPTVCRYVVDAADRDSVPISQSELHELLMKPSSSGIHLLVLSNKIDKSEAISKQALMDQLIGEVMNQSAREKYAAT</sequence>
<dbReference type="Proteomes" id="UP000828048">
    <property type="component" value="Chromosome 4"/>
</dbReference>
<gene>
    <name evidence="1" type="ORF">Vadar_011228</name>
</gene>
<dbReference type="EMBL" id="CM037154">
    <property type="protein sequence ID" value="KAH7860254.1"/>
    <property type="molecule type" value="Genomic_DNA"/>
</dbReference>
<name>A0ACB7Z3I4_9ERIC</name>
<protein>
    <submittedName>
        <fullName evidence="1">Uncharacterized protein</fullName>
    </submittedName>
</protein>